<dbReference type="InterPro" id="IPR047789">
    <property type="entry name" value="CU044_5270-like"/>
</dbReference>
<evidence type="ECO:0000256" key="1">
    <source>
        <dbReference type="SAM" id="Phobius"/>
    </source>
</evidence>
<keyword evidence="1" id="KW-1133">Transmembrane helix</keyword>
<organism evidence="2 3">
    <name type="scientific">Streptomyces arboris</name>
    <dbReference type="NCBI Taxonomy" id="2600619"/>
    <lineage>
        <taxon>Bacteria</taxon>
        <taxon>Bacillati</taxon>
        <taxon>Actinomycetota</taxon>
        <taxon>Actinomycetes</taxon>
        <taxon>Kitasatosporales</taxon>
        <taxon>Streptomycetaceae</taxon>
        <taxon>Streptomyces</taxon>
    </lineage>
</organism>
<keyword evidence="3" id="KW-1185">Reference proteome</keyword>
<reference evidence="2 3" key="1">
    <citation type="submission" date="2019-09" db="EMBL/GenBank/DDBJ databases">
        <authorList>
            <person name="Liu P."/>
        </authorList>
    </citation>
    <scope>NUCLEOTIDE SEQUENCE [LARGE SCALE GENOMIC DNA]</scope>
    <source>
        <strain evidence="2 3">TRM68085</strain>
    </source>
</reference>
<dbReference type="NCBIfam" id="NF038083">
    <property type="entry name" value="CU044_5270_fam"/>
    <property type="match status" value="1"/>
</dbReference>
<evidence type="ECO:0000313" key="3">
    <source>
        <dbReference type="Proteomes" id="UP000326907"/>
    </source>
</evidence>
<keyword evidence="1" id="KW-0472">Membrane</keyword>
<feature type="transmembrane region" description="Helical" evidence="1">
    <location>
        <begin position="57"/>
        <end position="79"/>
    </location>
</feature>
<proteinExistence type="predicted"/>
<dbReference type="Proteomes" id="UP000326907">
    <property type="component" value="Unassembled WGS sequence"/>
</dbReference>
<protein>
    <recommendedName>
        <fullName evidence="4">CU044_5270 family protein</fullName>
    </recommendedName>
</protein>
<sequence length="343" mass="37179">MDEMTQLRELRADAPVPDRVALAPGRERLTDAIAGNGGRRTLALRLRLRLTPMLRDWRVASLGAVVAVTAAALVITQVVGVQAPDPTSPATVAGDLDLTSPAAALNRAADYLERQEAPPEPRSDQWIYTREVDGASGNAEAVKELQEAGVEVPAGFGPERWVPYDDKAAENDGADTDFRTARESYRIAAALPEDPEALLAKLRATFPTGDETEGEKEESEDAHSFRAVSVLLRSYPIPPDAMARIYRALATVRGVKVTHHLVEDAAGRQVIAVVRQEHMEFTRTDLLIDPVDYSYAGTREVVTESFGTVGSDEEPAEQREPGDVLIDIARTHAAVVDAEGEEP</sequence>
<comment type="caution">
    <text evidence="2">The sequence shown here is derived from an EMBL/GenBank/DDBJ whole genome shotgun (WGS) entry which is preliminary data.</text>
</comment>
<dbReference type="AlphaFoldDB" id="A0A5N5ESF7"/>
<name>A0A5N5ESF7_9ACTN</name>
<dbReference type="RefSeq" id="WP_151509252.1">
    <property type="nucleotide sequence ID" value="NZ_VYUA01000003.1"/>
</dbReference>
<keyword evidence="1" id="KW-0812">Transmembrane</keyword>
<evidence type="ECO:0008006" key="4">
    <source>
        <dbReference type="Google" id="ProtNLM"/>
    </source>
</evidence>
<dbReference type="EMBL" id="VYUA01000003">
    <property type="protein sequence ID" value="KAB2593747.1"/>
    <property type="molecule type" value="Genomic_DNA"/>
</dbReference>
<accession>A0A5N5ESF7</accession>
<gene>
    <name evidence="2" type="ORF">F5983_05635</name>
</gene>
<evidence type="ECO:0000313" key="2">
    <source>
        <dbReference type="EMBL" id="KAB2593747.1"/>
    </source>
</evidence>